<dbReference type="PANTHER" id="PTHR42663:SF6">
    <property type="entry name" value="HYDROLASE C777.06C-RELATED"/>
    <property type="match status" value="1"/>
</dbReference>
<name>A0A916JYZ5_9BACL</name>
<reference evidence="2" key="1">
    <citation type="submission" date="2021-06" db="EMBL/GenBank/DDBJ databases">
        <authorList>
            <person name="Criscuolo A."/>
        </authorList>
    </citation>
    <scope>NUCLEOTIDE SEQUENCE</scope>
    <source>
        <strain evidence="2">CIP111600</strain>
    </source>
</reference>
<evidence type="ECO:0000313" key="2">
    <source>
        <dbReference type="EMBL" id="CAG7617174.1"/>
    </source>
</evidence>
<dbReference type="Proteomes" id="UP000693672">
    <property type="component" value="Unassembled WGS sequence"/>
</dbReference>
<feature type="domain" description="Metallo-beta-lactamase" evidence="1">
    <location>
        <begin position="63"/>
        <end position="227"/>
    </location>
</feature>
<dbReference type="AlphaFoldDB" id="A0A916JYZ5"/>
<dbReference type="EC" id="3.1.4.55" evidence="2"/>
<sequence>MKLHFLGTAAAEGWPGLFCRCEFCQEAKRLGGKNIRTRSSVLIDETIKVDFPPDTYYHMLRDQIDMAAVEHLLITHTHTDHLFAADLEKRMPVCAKGVEHPLHIYGHDLALHHCARELDLKSKLYELHLVQPFRTLQLDDRTQVTPLLADHDRKQTCLLYFIERNGKALLYGNDSGWFPDETWAWLEGKSFDAAILDCTKGPLPGRRNHMNIEAILEMNELFRQKQMLRDGGRLIATHFSHNCGLLHEDLEKEFSPHGVLVAYDGMVHHV</sequence>
<proteinExistence type="predicted"/>
<dbReference type="InterPro" id="IPR001279">
    <property type="entry name" value="Metallo-B-lactamas"/>
</dbReference>
<protein>
    <submittedName>
        <fullName evidence="2">Phosphoribosyl 1,2-cyclic phosphate phosphodiesterase</fullName>
        <ecNumber evidence="2">3.1.4.55</ecNumber>
    </submittedName>
</protein>
<evidence type="ECO:0000313" key="3">
    <source>
        <dbReference type="Proteomes" id="UP000693672"/>
    </source>
</evidence>
<dbReference type="Pfam" id="PF12706">
    <property type="entry name" value="Lactamase_B_2"/>
    <property type="match status" value="1"/>
</dbReference>
<gene>
    <name evidence="2" type="primary">phnP</name>
    <name evidence="2" type="ORF">PAESOLCIP111_01990</name>
</gene>
<dbReference type="PANTHER" id="PTHR42663">
    <property type="entry name" value="HYDROLASE C777.06C-RELATED-RELATED"/>
    <property type="match status" value="1"/>
</dbReference>
<keyword evidence="2" id="KW-0378">Hydrolase</keyword>
<comment type="caution">
    <text evidence="2">The sequence shown here is derived from an EMBL/GenBank/DDBJ whole genome shotgun (WGS) entry which is preliminary data.</text>
</comment>
<dbReference type="GO" id="GO:0103043">
    <property type="term" value="F:phosphoribosyl 1,2-cyclic phosphate phosphodiesterase activity"/>
    <property type="evidence" value="ECO:0007669"/>
    <property type="project" value="UniProtKB-EC"/>
</dbReference>
<dbReference type="RefSeq" id="WP_218091768.1">
    <property type="nucleotide sequence ID" value="NZ_CAJVAS010000006.1"/>
</dbReference>
<organism evidence="2 3">
    <name type="scientific">Paenibacillus solanacearum</name>
    <dbReference type="NCBI Taxonomy" id="2048548"/>
    <lineage>
        <taxon>Bacteria</taxon>
        <taxon>Bacillati</taxon>
        <taxon>Bacillota</taxon>
        <taxon>Bacilli</taxon>
        <taxon>Bacillales</taxon>
        <taxon>Paenibacillaceae</taxon>
        <taxon>Paenibacillus</taxon>
    </lineage>
</organism>
<evidence type="ECO:0000259" key="1">
    <source>
        <dbReference type="Pfam" id="PF12706"/>
    </source>
</evidence>
<dbReference type="EMBL" id="CAJVAS010000006">
    <property type="protein sequence ID" value="CAG7617174.1"/>
    <property type="molecule type" value="Genomic_DNA"/>
</dbReference>
<keyword evidence="3" id="KW-1185">Reference proteome</keyword>
<accession>A0A916JYZ5</accession>